<dbReference type="GO" id="GO:0000725">
    <property type="term" value="P:recombinational repair"/>
    <property type="evidence" value="ECO:0007669"/>
    <property type="project" value="TreeGrafter"/>
</dbReference>
<comment type="caution">
    <text evidence="2">The sequence shown here is derived from an EMBL/GenBank/DDBJ whole genome shotgun (WGS) entry which is preliminary data.</text>
</comment>
<dbReference type="Proteomes" id="UP000664859">
    <property type="component" value="Unassembled WGS sequence"/>
</dbReference>
<evidence type="ECO:0000313" key="2">
    <source>
        <dbReference type="EMBL" id="KAG5176187.1"/>
    </source>
</evidence>
<organism evidence="2 3">
    <name type="scientific">Tribonema minus</name>
    <dbReference type="NCBI Taxonomy" id="303371"/>
    <lineage>
        <taxon>Eukaryota</taxon>
        <taxon>Sar</taxon>
        <taxon>Stramenopiles</taxon>
        <taxon>Ochrophyta</taxon>
        <taxon>PX clade</taxon>
        <taxon>Xanthophyceae</taxon>
        <taxon>Tribonematales</taxon>
        <taxon>Tribonemataceae</taxon>
        <taxon>Tribonema</taxon>
    </lineage>
</organism>
<dbReference type="GO" id="GO:0003677">
    <property type="term" value="F:DNA binding"/>
    <property type="evidence" value="ECO:0007669"/>
    <property type="project" value="InterPro"/>
</dbReference>
<sequence>MEKMYVTSIALRVHTFTPPQLPQPTSQVMTKRVAQGCDTGAITKKQVVGPYTNMPAKYAIDLAHAKTNEQMLEEDADNCERFVAMELHDGDIHVLHAGAGAGKTTLAIRLMKSISTRYRAVEAMALTFNVAAAVDSEAKVNGAERLAFKTIDSFLYALYSDEIKGAMKVDFNVTDEVMEMVHCVLKRRVTPEEARSYGDQLETACNRGTCTGLGAVARQVWNEGMKGTWWSHSMLRVRARDDPRRRWVEAMKRFKLIIVDEAQDLNLVMISMMRQIHHAATMVYIGDSAQAIYGFMECTDVKHTLQQQYIDWTLYTTFRFGQKVCDYVNERRLCVSPAVAHPQNFDTTIEVIDNIETIMPGPHTVLLPSAWDKRLFKKVDKLKALEILGKINLTDASESIVLSTVHGYKGLEAERVVVTCSVRNARNDDELKLLYVAVTRARIAPSLVRAFAGVHHIHFPPIPVTDDAAAKTVNAVLLPGYGVAASRYTSLAECLQAYLAMRNVSANVFLVKYASDVTSHLEAESRVKEIATKYENVIIIGHSQGAYLAEGIAKKFELPLVQWAGGAYDGKVCDFNNSILSLLCEHDSSHPCLRALTSGYDGHTHSVSSLPVKMMATIPDADHFHGVVLKTGGKDVSGDAMDIAERIGAFASYIFFRDEEAGGRLGRDAEYTSARSSTFLDEQRFSRLSAWCTCRQEDVSFEVRV</sequence>
<feature type="domain" description="UvrD-like helicase C-terminal" evidence="1">
    <location>
        <begin position="400"/>
        <end position="443"/>
    </location>
</feature>
<dbReference type="Pfam" id="PF13245">
    <property type="entry name" value="AAA_19"/>
    <property type="match status" value="1"/>
</dbReference>
<dbReference type="SUPFAM" id="SSF53474">
    <property type="entry name" value="alpha/beta-Hydrolases"/>
    <property type="match status" value="1"/>
</dbReference>
<protein>
    <submittedName>
        <fullName evidence="2">P-loop containing nucleoside triphosphate hydrolase protein</fullName>
    </submittedName>
</protein>
<dbReference type="Gene3D" id="3.40.50.300">
    <property type="entry name" value="P-loop containing nucleotide triphosphate hydrolases"/>
    <property type="match status" value="2"/>
</dbReference>
<dbReference type="InterPro" id="IPR027785">
    <property type="entry name" value="UvrD-like_helicase_C"/>
</dbReference>
<dbReference type="Pfam" id="PF13538">
    <property type="entry name" value="UvrD_C_2"/>
    <property type="match status" value="1"/>
</dbReference>
<dbReference type="GO" id="GO:0005634">
    <property type="term" value="C:nucleus"/>
    <property type="evidence" value="ECO:0007669"/>
    <property type="project" value="TreeGrafter"/>
</dbReference>
<evidence type="ECO:0000313" key="3">
    <source>
        <dbReference type="Proteomes" id="UP000664859"/>
    </source>
</evidence>
<dbReference type="OrthoDB" id="187141at2759"/>
<proteinExistence type="predicted"/>
<keyword evidence="2" id="KW-0378">Hydrolase</keyword>
<dbReference type="AlphaFoldDB" id="A0A836C8L3"/>
<dbReference type="SUPFAM" id="SSF52540">
    <property type="entry name" value="P-loop containing nucleoside triphosphate hydrolases"/>
    <property type="match status" value="1"/>
</dbReference>
<gene>
    <name evidence="2" type="ORF">JKP88DRAFT_249609</name>
</gene>
<dbReference type="PANTHER" id="PTHR11070">
    <property type="entry name" value="UVRD / RECB / PCRA DNA HELICASE FAMILY MEMBER"/>
    <property type="match status" value="1"/>
</dbReference>
<dbReference type="PANTHER" id="PTHR11070:SF2">
    <property type="entry name" value="ATP-DEPENDENT DNA HELICASE SRS2"/>
    <property type="match status" value="1"/>
</dbReference>
<dbReference type="GO" id="GO:0016787">
    <property type="term" value="F:hydrolase activity"/>
    <property type="evidence" value="ECO:0007669"/>
    <property type="project" value="UniProtKB-KW"/>
</dbReference>
<evidence type="ECO:0000259" key="1">
    <source>
        <dbReference type="Pfam" id="PF13538"/>
    </source>
</evidence>
<dbReference type="GO" id="GO:0005524">
    <property type="term" value="F:ATP binding"/>
    <property type="evidence" value="ECO:0007669"/>
    <property type="project" value="InterPro"/>
</dbReference>
<dbReference type="GO" id="GO:0043138">
    <property type="term" value="F:3'-5' DNA helicase activity"/>
    <property type="evidence" value="ECO:0007669"/>
    <property type="project" value="TreeGrafter"/>
</dbReference>
<keyword evidence="3" id="KW-1185">Reference proteome</keyword>
<dbReference type="InterPro" id="IPR029058">
    <property type="entry name" value="AB_hydrolase_fold"/>
</dbReference>
<dbReference type="EMBL" id="JAFCMP010000539">
    <property type="protein sequence ID" value="KAG5176187.1"/>
    <property type="molecule type" value="Genomic_DNA"/>
</dbReference>
<accession>A0A836C8L3</accession>
<name>A0A836C8L3_9STRA</name>
<dbReference type="InterPro" id="IPR000212">
    <property type="entry name" value="DNA_helicase_UvrD/REP"/>
</dbReference>
<reference evidence="2" key="1">
    <citation type="submission" date="2021-02" db="EMBL/GenBank/DDBJ databases">
        <title>First Annotated Genome of the Yellow-green Alga Tribonema minus.</title>
        <authorList>
            <person name="Mahan K.M."/>
        </authorList>
    </citation>
    <scope>NUCLEOTIDE SEQUENCE</scope>
    <source>
        <strain evidence="2">UTEX B ZZ1240</strain>
    </source>
</reference>
<dbReference type="InterPro" id="IPR027417">
    <property type="entry name" value="P-loop_NTPase"/>
</dbReference>